<dbReference type="AlphaFoldDB" id="W7XIJ3"/>
<dbReference type="GeneID" id="24437876"/>
<evidence type="ECO:0000313" key="3">
    <source>
        <dbReference type="Proteomes" id="UP000009168"/>
    </source>
</evidence>
<organism evidence="2 3">
    <name type="scientific">Tetrahymena thermophila (strain SB210)</name>
    <dbReference type="NCBI Taxonomy" id="312017"/>
    <lineage>
        <taxon>Eukaryota</taxon>
        <taxon>Sar</taxon>
        <taxon>Alveolata</taxon>
        <taxon>Ciliophora</taxon>
        <taxon>Intramacronucleata</taxon>
        <taxon>Oligohymenophorea</taxon>
        <taxon>Hymenostomatida</taxon>
        <taxon>Tetrahymenina</taxon>
        <taxon>Tetrahymenidae</taxon>
        <taxon>Tetrahymena</taxon>
    </lineage>
</organism>
<accession>W7XIJ3</accession>
<dbReference type="InParanoid" id="W7XIJ3"/>
<evidence type="ECO:0000256" key="1">
    <source>
        <dbReference type="SAM" id="Phobius"/>
    </source>
</evidence>
<keyword evidence="3" id="KW-1185">Reference proteome</keyword>
<keyword evidence="1" id="KW-1133">Transmembrane helix</keyword>
<protein>
    <submittedName>
        <fullName evidence="2">Transmembrane protein, putative</fullName>
    </submittedName>
</protein>
<name>W7XIJ3_TETTS</name>
<gene>
    <name evidence="2" type="ORF">TTHERM_000222207</name>
</gene>
<proteinExistence type="predicted"/>
<evidence type="ECO:0000313" key="2">
    <source>
        <dbReference type="EMBL" id="EWS74701.1"/>
    </source>
</evidence>
<feature type="transmembrane region" description="Helical" evidence="1">
    <location>
        <begin position="69"/>
        <end position="88"/>
    </location>
</feature>
<dbReference type="Proteomes" id="UP000009168">
    <property type="component" value="Unassembled WGS sequence"/>
</dbReference>
<dbReference type="RefSeq" id="XP_012652702.1">
    <property type="nucleotide sequence ID" value="XM_012797248.1"/>
</dbReference>
<keyword evidence="1 2" id="KW-0812">Transmembrane</keyword>
<sequence length="156" mass="18405">MMLTNITKIGIVIDLILLKQSLQEHSRLRSIKEQYLSWYKFRQKKLSKLIYMKIGLNIIIKMYQKEISILQSYLFLLFYFFTSIIINITRIANKNKKQGSIEQRITLANPMLYKLGLIWISKQSIEIIYEFRGSTNDIEASLIELKISILVNPLEV</sequence>
<keyword evidence="1" id="KW-0472">Membrane</keyword>
<dbReference type="KEGG" id="tet:TTHERM_000222207"/>
<dbReference type="EMBL" id="GG662718">
    <property type="protein sequence ID" value="EWS74701.1"/>
    <property type="molecule type" value="Genomic_DNA"/>
</dbReference>
<reference evidence="3" key="1">
    <citation type="journal article" date="2006" name="PLoS Biol.">
        <title>Macronuclear genome sequence of the ciliate Tetrahymena thermophila, a model eukaryote.</title>
        <authorList>
            <person name="Eisen J.A."/>
            <person name="Coyne R.S."/>
            <person name="Wu M."/>
            <person name="Wu D."/>
            <person name="Thiagarajan M."/>
            <person name="Wortman J.R."/>
            <person name="Badger J.H."/>
            <person name="Ren Q."/>
            <person name="Amedeo P."/>
            <person name="Jones K.M."/>
            <person name="Tallon L.J."/>
            <person name="Delcher A.L."/>
            <person name="Salzberg S.L."/>
            <person name="Silva J.C."/>
            <person name="Haas B.J."/>
            <person name="Majoros W.H."/>
            <person name="Farzad M."/>
            <person name="Carlton J.M."/>
            <person name="Smith R.K. Jr."/>
            <person name="Garg J."/>
            <person name="Pearlman R.E."/>
            <person name="Karrer K.M."/>
            <person name="Sun L."/>
            <person name="Manning G."/>
            <person name="Elde N.C."/>
            <person name="Turkewitz A.P."/>
            <person name="Asai D.J."/>
            <person name="Wilkes D.E."/>
            <person name="Wang Y."/>
            <person name="Cai H."/>
            <person name="Collins K."/>
            <person name="Stewart B.A."/>
            <person name="Lee S.R."/>
            <person name="Wilamowska K."/>
            <person name="Weinberg Z."/>
            <person name="Ruzzo W.L."/>
            <person name="Wloga D."/>
            <person name="Gaertig J."/>
            <person name="Frankel J."/>
            <person name="Tsao C.-C."/>
            <person name="Gorovsky M.A."/>
            <person name="Keeling P.J."/>
            <person name="Waller R.F."/>
            <person name="Patron N.J."/>
            <person name="Cherry J.M."/>
            <person name="Stover N.A."/>
            <person name="Krieger C.J."/>
            <person name="del Toro C."/>
            <person name="Ryder H.F."/>
            <person name="Williamson S.C."/>
            <person name="Barbeau R.A."/>
            <person name="Hamilton E.P."/>
            <person name="Orias E."/>
        </authorList>
    </citation>
    <scope>NUCLEOTIDE SEQUENCE [LARGE SCALE GENOMIC DNA]</scope>
    <source>
        <strain evidence="3">SB210</strain>
    </source>
</reference>